<reference evidence="3" key="1">
    <citation type="journal article" date="2019" name="Int. J. Syst. Evol. Microbiol.">
        <title>The Global Catalogue of Microorganisms (GCM) 10K type strain sequencing project: providing services to taxonomists for standard genome sequencing and annotation.</title>
        <authorList>
            <consortium name="The Broad Institute Genomics Platform"/>
            <consortium name="The Broad Institute Genome Sequencing Center for Infectious Disease"/>
            <person name="Wu L."/>
            <person name="Ma J."/>
        </authorList>
    </citation>
    <scope>NUCLEOTIDE SEQUENCE [LARGE SCALE GENOMIC DNA]</scope>
    <source>
        <strain evidence="3">JCM 8201</strain>
    </source>
</reference>
<accession>A0ABP6GFX8</accession>
<sequence length="293" mass="33491">MSSPFVRRRRLGAELRALRLGRNLTTEQLGAMFHHSRMKISRLENAQVRPDLAEVMDLLDLLEPTEEKRAQILRIAREAAARGWWDAYGDAMGDRQRLYADLESGAATIREYHPGSMPGLMQLPEFTLSLVELDKAEYAITYEPERMAEARLRRQETVFRNGGPSYEVIFDEVGLRRFNIDPAIMARQLRHIIHLARQHSQLTLLVLPFLTGSSRTPWPMGQLTLFTFPDPADPSMAVLETTSTDVVHTDRAEVARHEHRYAVARDEALSEEDSLMMIEKVIDQISHETGTEE</sequence>
<dbReference type="InterPro" id="IPR001387">
    <property type="entry name" value="Cro/C1-type_HTH"/>
</dbReference>
<dbReference type="InterPro" id="IPR010982">
    <property type="entry name" value="Lambda_DNA-bd_dom_sf"/>
</dbReference>
<dbReference type="EMBL" id="BAAATZ010000006">
    <property type="protein sequence ID" value="GAA2722971.1"/>
    <property type="molecule type" value="Genomic_DNA"/>
</dbReference>
<keyword evidence="3" id="KW-1185">Reference proteome</keyword>
<evidence type="ECO:0000259" key="1">
    <source>
        <dbReference type="PROSITE" id="PS50943"/>
    </source>
</evidence>
<dbReference type="InterPro" id="IPR043917">
    <property type="entry name" value="DUF5753"/>
</dbReference>
<comment type="caution">
    <text evidence="2">The sequence shown here is derived from an EMBL/GenBank/DDBJ whole genome shotgun (WGS) entry which is preliminary data.</text>
</comment>
<dbReference type="CDD" id="cd00093">
    <property type="entry name" value="HTH_XRE"/>
    <property type="match status" value="1"/>
</dbReference>
<dbReference type="Gene3D" id="1.10.260.40">
    <property type="entry name" value="lambda repressor-like DNA-binding domains"/>
    <property type="match status" value="1"/>
</dbReference>
<dbReference type="Pfam" id="PF19054">
    <property type="entry name" value="DUF5753"/>
    <property type="match status" value="1"/>
</dbReference>
<evidence type="ECO:0000313" key="3">
    <source>
        <dbReference type="Proteomes" id="UP001501842"/>
    </source>
</evidence>
<dbReference type="Proteomes" id="UP001501842">
    <property type="component" value="Unassembled WGS sequence"/>
</dbReference>
<feature type="domain" description="HTH cro/C1-type" evidence="1">
    <location>
        <begin position="15"/>
        <end position="68"/>
    </location>
</feature>
<dbReference type="RefSeq" id="WP_344449685.1">
    <property type="nucleotide sequence ID" value="NZ_BAAATZ010000006.1"/>
</dbReference>
<organism evidence="2 3">
    <name type="scientific">Actinocorallia aurantiaca</name>
    <dbReference type="NCBI Taxonomy" id="46204"/>
    <lineage>
        <taxon>Bacteria</taxon>
        <taxon>Bacillati</taxon>
        <taxon>Actinomycetota</taxon>
        <taxon>Actinomycetes</taxon>
        <taxon>Streptosporangiales</taxon>
        <taxon>Thermomonosporaceae</taxon>
        <taxon>Actinocorallia</taxon>
    </lineage>
</organism>
<dbReference type="SUPFAM" id="SSF47413">
    <property type="entry name" value="lambda repressor-like DNA-binding domains"/>
    <property type="match status" value="1"/>
</dbReference>
<dbReference type="PROSITE" id="PS50943">
    <property type="entry name" value="HTH_CROC1"/>
    <property type="match status" value="1"/>
</dbReference>
<gene>
    <name evidence="2" type="ORF">GCM10010439_17050</name>
</gene>
<proteinExistence type="predicted"/>
<dbReference type="Pfam" id="PF13560">
    <property type="entry name" value="HTH_31"/>
    <property type="match status" value="1"/>
</dbReference>
<name>A0ABP6GFX8_9ACTN</name>
<protein>
    <submittedName>
        <fullName evidence="2">Helix-turn-helix transcriptional regulator</fullName>
    </submittedName>
</protein>
<evidence type="ECO:0000313" key="2">
    <source>
        <dbReference type="EMBL" id="GAA2722971.1"/>
    </source>
</evidence>